<accession>A0A1C3H3D0</accession>
<dbReference type="RefSeq" id="WP_079539735.1">
    <property type="nucleotide sequence ID" value="NZ_CP171111.1"/>
</dbReference>
<dbReference type="GO" id="GO:0006508">
    <property type="term" value="P:proteolysis"/>
    <property type="evidence" value="ECO:0007669"/>
    <property type="project" value="InterPro"/>
</dbReference>
<dbReference type="SUPFAM" id="SSF51556">
    <property type="entry name" value="Metallo-dependent hydrolases"/>
    <property type="match status" value="1"/>
</dbReference>
<dbReference type="GO" id="GO:0070573">
    <property type="term" value="F:metallodipeptidase activity"/>
    <property type="evidence" value="ECO:0007669"/>
    <property type="project" value="InterPro"/>
</dbReference>
<dbReference type="Gene3D" id="3.20.20.140">
    <property type="entry name" value="Metal-dependent hydrolases"/>
    <property type="match status" value="1"/>
</dbReference>
<dbReference type="EMBL" id="FKLO01000030">
    <property type="protein sequence ID" value="SAM60184.1"/>
    <property type="molecule type" value="Genomic_DNA"/>
</dbReference>
<dbReference type="PANTHER" id="PTHR10443:SF12">
    <property type="entry name" value="DIPEPTIDASE"/>
    <property type="match status" value="1"/>
</dbReference>
<proteinExistence type="predicted"/>
<dbReference type="PROSITE" id="PS51365">
    <property type="entry name" value="RENAL_DIPEPTIDASE_2"/>
    <property type="match status" value="1"/>
</dbReference>
<dbReference type="Proteomes" id="UP000190837">
    <property type="component" value="Unassembled WGS sequence"/>
</dbReference>
<gene>
    <name evidence="1" type="ORF">CHUV0807_0693</name>
</gene>
<evidence type="ECO:0000313" key="2">
    <source>
        <dbReference type="Proteomes" id="UP000190837"/>
    </source>
</evidence>
<reference evidence="2" key="1">
    <citation type="submission" date="2016-04" db="EMBL/GenBank/DDBJ databases">
        <authorList>
            <person name="Tagini F."/>
        </authorList>
    </citation>
    <scope>NUCLEOTIDE SEQUENCE [LARGE SCALE GENOMIC DNA]</scope>
    <source>
        <strain evidence="2">CHUV0807</strain>
    </source>
</reference>
<sequence length="322" mass="35147">MQNFWYADAHSCLPLHGDTDLNQLRLHYDAGVRYLSVNVGMDMNPLPQILTTIAGYRRQIAASDWIELAESAADISRIASENRLALSFDLEGALPLLETPDMVALYHRLGVRQIHLAYNRSNSVAGGAHDEGGLTPLGETIVDAIHAAGILMDLSHSNEQTALDICAYSGDRPVLFSHANPRALVPHGRNITDRAIRACAATGGLIALNGVGSFIGDPDLKPASLLPLIDYVVQMVGVEHTAIGLDYCYDDGVPDVPADVNRQYWWPPEAGYDPKKGLSGKYVSPTGLDDIRDGLARLGYREADIQAIMRDNLLRLIARVWK</sequence>
<dbReference type="InterPro" id="IPR008257">
    <property type="entry name" value="Pept_M19"/>
</dbReference>
<dbReference type="InterPro" id="IPR032466">
    <property type="entry name" value="Metal_Hydrolase"/>
</dbReference>
<evidence type="ECO:0000313" key="1">
    <source>
        <dbReference type="EMBL" id="SAM60184.1"/>
    </source>
</evidence>
<dbReference type="AlphaFoldDB" id="A0A1C3H3D0"/>
<protein>
    <submittedName>
        <fullName evidence="1">Peptidase M19, renal dipeptidase</fullName>
    </submittedName>
</protein>
<dbReference type="Pfam" id="PF01244">
    <property type="entry name" value="Peptidase_M19"/>
    <property type="match status" value="1"/>
</dbReference>
<dbReference type="PANTHER" id="PTHR10443">
    <property type="entry name" value="MICROSOMAL DIPEPTIDASE"/>
    <property type="match status" value="1"/>
</dbReference>
<organism evidence="1 2">
    <name type="scientific">Cardiobacterium hominis</name>
    <dbReference type="NCBI Taxonomy" id="2718"/>
    <lineage>
        <taxon>Bacteria</taxon>
        <taxon>Pseudomonadati</taxon>
        <taxon>Pseudomonadota</taxon>
        <taxon>Gammaproteobacteria</taxon>
        <taxon>Cardiobacteriales</taxon>
        <taxon>Cardiobacteriaceae</taxon>
        <taxon>Cardiobacterium</taxon>
    </lineage>
</organism>
<name>A0A1C3H3D0_9GAMM</name>